<name>A0A1Y2E6W3_9PEZI</name>
<dbReference type="Proteomes" id="UP000193689">
    <property type="component" value="Unassembled WGS sequence"/>
</dbReference>
<evidence type="ECO:0000256" key="1">
    <source>
        <dbReference type="ARBA" id="ARBA00009547"/>
    </source>
</evidence>
<dbReference type="Gene3D" id="1.10.575.10">
    <property type="entry name" value="P1 Nuclease"/>
    <property type="match status" value="1"/>
</dbReference>
<dbReference type="CDD" id="cd11010">
    <property type="entry name" value="S1-P1_nuclease"/>
    <property type="match status" value="1"/>
</dbReference>
<dbReference type="STRING" id="1141098.A0A1Y2E6W3"/>
<evidence type="ECO:0000313" key="9">
    <source>
        <dbReference type="EMBL" id="ORY67313.1"/>
    </source>
</evidence>
<keyword evidence="7" id="KW-0325">Glycoprotein</keyword>
<keyword evidence="4" id="KW-0255">Endonuclease</keyword>
<dbReference type="GO" id="GO:0016788">
    <property type="term" value="F:hydrolase activity, acting on ester bonds"/>
    <property type="evidence" value="ECO:0007669"/>
    <property type="project" value="InterPro"/>
</dbReference>
<dbReference type="InParanoid" id="A0A1Y2E6W3"/>
<evidence type="ECO:0000256" key="6">
    <source>
        <dbReference type="ARBA" id="ARBA00023157"/>
    </source>
</evidence>
<dbReference type="Pfam" id="PF02265">
    <property type="entry name" value="S1-P1_nuclease"/>
    <property type="match status" value="1"/>
</dbReference>
<comment type="caution">
    <text evidence="9">The sequence shown here is derived from an EMBL/GenBank/DDBJ whole genome shotgun (WGS) entry which is preliminary data.</text>
</comment>
<dbReference type="PANTHER" id="PTHR33146">
    <property type="entry name" value="ENDONUCLEASE 4"/>
    <property type="match status" value="1"/>
</dbReference>
<dbReference type="InterPro" id="IPR003154">
    <property type="entry name" value="S1/P1nuclease"/>
</dbReference>
<protein>
    <submittedName>
        <fullName evidence="9">S1/P1 nuclease</fullName>
    </submittedName>
</protein>
<dbReference type="GO" id="GO:0003676">
    <property type="term" value="F:nucleic acid binding"/>
    <property type="evidence" value="ECO:0007669"/>
    <property type="project" value="InterPro"/>
</dbReference>
<sequence length="302" mass="33702">MRLTTGIGALGLLAVPTVHAWGSLGHITVAYIATKFVKEDTATYFQDLLRNDTEHYMAGVATWADSIRYTKWGRFTKNFHFIDAKDTPPSYCGVDFERDCKEDGCVVSSIQNYTLQLFDSSLYPWRRAQAAKFVIHFVGDIHQPLHAENVAQGGNGIHVKWGNSELNLHHVWDTSIAEKMLGGVRRRQYQAAFEWAANLSSEIQTGKYMAQSKSWTDGMNLDDPIATSMAWANESNAFICSHVLPEGPREIVGQQLAGEYFEKAAPVIELQVARAGYRLAAWLDLIVDRITQSAQAVGSEEL</sequence>
<gene>
    <name evidence="9" type="ORF">BCR38DRAFT_154892</name>
</gene>
<organism evidence="9 10">
    <name type="scientific">Pseudomassariella vexata</name>
    <dbReference type="NCBI Taxonomy" id="1141098"/>
    <lineage>
        <taxon>Eukaryota</taxon>
        <taxon>Fungi</taxon>
        <taxon>Dikarya</taxon>
        <taxon>Ascomycota</taxon>
        <taxon>Pezizomycotina</taxon>
        <taxon>Sordariomycetes</taxon>
        <taxon>Xylariomycetidae</taxon>
        <taxon>Amphisphaeriales</taxon>
        <taxon>Pseudomassariaceae</taxon>
        <taxon>Pseudomassariella</taxon>
    </lineage>
</organism>
<dbReference type="InterPro" id="IPR008947">
    <property type="entry name" value="PLipase_C/P1_nuclease_dom_sf"/>
</dbReference>
<reference evidence="9 10" key="1">
    <citation type="submission" date="2016-07" db="EMBL/GenBank/DDBJ databases">
        <title>Pervasive Adenine N6-methylation of Active Genes in Fungi.</title>
        <authorList>
            <consortium name="DOE Joint Genome Institute"/>
            <person name="Mondo S.J."/>
            <person name="Dannebaum R.O."/>
            <person name="Kuo R.C."/>
            <person name="Labutti K."/>
            <person name="Haridas S."/>
            <person name="Kuo A."/>
            <person name="Salamov A."/>
            <person name="Ahrendt S.R."/>
            <person name="Lipzen A."/>
            <person name="Sullivan W."/>
            <person name="Andreopoulos W.B."/>
            <person name="Clum A."/>
            <person name="Lindquist E."/>
            <person name="Daum C."/>
            <person name="Ramamoorthy G.K."/>
            <person name="Gryganskyi A."/>
            <person name="Culley D."/>
            <person name="Magnuson J.K."/>
            <person name="James T.Y."/>
            <person name="O'Malley M.A."/>
            <person name="Stajich J.E."/>
            <person name="Spatafora J.W."/>
            <person name="Visel A."/>
            <person name="Grigoriev I.V."/>
        </authorList>
    </citation>
    <scope>NUCLEOTIDE SEQUENCE [LARGE SCALE GENOMIC DNA]</scope>
    <source>
        <strain evidence="9 10">CBS 129021</strain>
    </source>
</reference>
<keyword evidence="3" id="KW-0479">Metal-binding</keyword>
<dbReference type="AlphaFoldDB" id="A0A1Y2E6W3"/>
<dbReference type="GeneID" id="63769956"/>
<dbReference type="GO" id="GO:0006308">
    <property type="term" value="P:DNA catabolic process"/>
    <property type="evidence" value="ECO:0007669"/>
    <property type="project" value="InterPro"/>
</dbReference>
<keyword evidence="2" id="KW-0540">Nuclease</keyword>
<dbReference type="GO" id="GO:0004519">
    <property type="term" value="F:endonuclease activity"/>
    <property type="evidence" value="ECO:0007669"/>
    <property type="project" value="UniProtKB-KW"/>
</dbReference>
<evidence type="ECO:0000313" key="10">
    <source>
        <dbReference type="Proteomes" id="UP000193689"/>
    </source>
</evidence>
<dbReference type="GO" id="GO:0046872">
    <property type="term" value="F:metal ion binding"/>
    <property type="evidence" value="ECO:0007669"/>
    <property type="project" value="UniProtKB-KW"/>
</dbReference>
<dbReference type="RefSeq" id="XP_040717937.1">
    <property type="nucleotide sequence ID" value="XM_040853744.1"/>
</dbReference>
<evidence type="ECO:0000256" key="5">
    <source>
        <dbReference type="ARBA" id="ARBA00022801"/>
    </source>
</evidence>
<accession>A0A1Y2E6W3</accession>
<dbReference type="EMBL" id="MCFJ01000004">
    <property type="protein sequence ID" value="ORY67313.1"/>
    <property type="molecule type" value="Genomic_DNA"/>
</dbReference>
<evidence type="ECO:0000256" key="2">
    <source>
        <dbReference type="ARBA" id="ARBA00022722"/>
    </source>
</evidence>
<feature type="chain" id="PRO_5012508353" evidence="8">
    <location>
        <begin position="21"/>
        <end position="302"/>
    </location>
</feature>
<evidence type="ECO:0000256" key="3">
    <source>
        <dbReference type="ARBA" id="ARBA00022723"/>
    </source>
</evidence>
<comment type="similarity">
    <text evidence="1">Belongs to the nuclease type I family.</text>
</comment>
<keyword evidence="10" id="KW-1185">Reference proteome</keyword>
<dbReference type="OrthoDB" id="441446at2759"/>
<feature type="signal peptide" evidence="8">
    <location>
        <begin position="1"/>
        <end position="20"/>
    </location>
</feature>
<keyword evidence="6" id="KW-1015">Disulfide bond</keyword>
<dbReference type="SUPFAM" id="SSF48537">
    <property type="entry name" value="Phospholipase C/P1 nuclease"/>
    <property type="match status" value="1"/>
</dbReference>
<keyword evidence="8" id="KW-0732">Signal</keyword>
<dbReference type="PANTHER" id="PTHR33146:SF26">
    <property type="entry name" value="ENDONUCLEASE 4"/>
    <property type="match status" value="1"/>
</dbReference>
<evidence type="ECO:0000256" key="8">
    <source>
        <dbReference type="SAM" id="SignalP"/>
    </source>
</evidence>
<evidence type="ECO:0000256" key="7">
    <source>
        <dbReference type="ARBA" id="ARBA00023180"/>
    </source>
</evidence>
<proteinExistence type="inferred from homology"/>
<evidence type="ECO:0000256" key="4">
    <source>
        <dbReference type="ARBA" id="ARBA00022759"/>
    </source>
</evidence>
<keyword evidence="5" id="KW-0378">Hydrolase</keyword>